<evidence type="ECO:0000256" key="4">
    <source>
        <dbReference type="ARBA" id="ARBA00022989"/>
    </source>
</evidence>
<evidence type="ECO:0000256" key="8">
    <source>
        <dbReference type="ARBA" id="ARBA00023224"/>
    </source>
</evidence>
<evidence type="ECO:0000256" key="3">
    <source>
        <dbReference type="ARBA" id="ARBA00022692"/>
    </source>
</evidence>
<feature type="domain" description="G-protein coupled receptors family 1 profile" evidence="11">
    <location>
        <begin position="66"/>
        <end position="317"/>
    </location>
</feature>
<evidence type="ECO:0000313" key="12">
    <source>
        <dbReference type="EMBL" id="KAK6182596.1"/>
    </source>
</evidence>
<dbReference type="PROSITE" id="PS00237">
    <property type="entry name" value="G_PROTEIN_RECEP_F1_1"/>
    <property type="match status" value="1"/>
</dbReference>
<protein>
    <recommendedName>
        <fullName evidence="11">G-protein coupled receptors family 1 profile domain-containing protein</fullName>
    </recommendedName>
</protein>
<keyword evidence="3 9" id="KW-0812">Transmembrane</keyword>
<evidence type="ECO:0000259" key="11">
    <source>
        <dbReference type="PROSITE" id="PS50262"/>
    </source>
</evidence>
<evidence type="ECO:0000256" key="1">
    <source>
        <dbReference type="ARBA" id="ARBA00004141"/>
    </source>
</evidence>
<dbReference type="AlphaFoldDB" id="A0AAN8JRC9"/>
<dbReference type="InterPro" id="IPR000276">
    <property type="entry name" value="GPCR_Rhodpsn"/>
</dbReference>
<dbReference type="InterPro" id="IPR000611">
    <property type="entry name" value="NPY_rcpt"/>
</dbReference>
<dbReference type="EMBL" id="JAZGQO010000007">
    <property type="protein sequence ID" value="KAK6182596.1"/>
    <property type="molecule type" value="Genomic_DNA"/>
</dbReference>
<dbReference type="InterPro" id="IPR017452">
    <property type="entry name" value="GPCR_Rhodpsn_7TM"/>
</dbReference>
<evidence type="ECO:0000256" key="2">
    <source>
        <dbReference type="ARBA" id="ARBA00010663"/>
    </source>
</evidence>
<dbReference type="GO" id="GO:0004983">
    <property type="term" value="F:neuropeptide Y receptor activity"/>
    <property type="evidence" value="ECO:0007669"/>
    <property type="project" value="InterPro"/>
</dbReference>
<comment type="caution">
    <text evidence="12">The sequence shown here is derived from an EMBL/GenBank/DDBJ whole genome shotgun (WGS) entry which is preliminary data.</text>
</comment>
<dbReference type="SUPFAM" id="SSF81321">
    <property type="entry name" value="Family A G protein-coupled receptor-like"/>
    <property type="match status" value="1"/>
</dbReference>
<keyword evidence="13" id="KW-1185">Reference proteome</keyword>
<evidence type="ECO:0000256" key="9">
    <source>
        <dbReference type="RuleBase" id="RU000688"/>
    </source>
</evidence>
<dbReference type="CDD" id="cd15203">
    <property type="entry name" value="7tmA_NPYR-like"/>
    <property type="match status" value="1"/>
</dbReference>
<evidence type="ECO:0000256" key="6">
    <source>
        <dbReference type="ARBA" id="ARBA00023136"/>
    </source>
</evidence>
<comment type="similarity">
    <text evidence="2 9">Belongs to the G-protein coupled receptor 1 family.</text>
</comment>
<dbReference type="GO" id="GO:0016020">
    <property type="term" value="C:membrane"/>
    <property type="evidence" value="ECO:0007669"/>
    <property type="project" value="UniProtKB-SubCell"/>
</dbReference>
<feature type="transmembrane region" description="Helical" evidence="10">
    <location>
        <begin position="129"/>
        <end position="153"/>
    </location>
</feature>
<evidence type="ECO:0000313" key="13">
    <source>
        <dbReference type="Proteomes" id="UP001347796"/>
    </source>
</evidence>
<keyword evidence="4 10" id="KW-1133">Transmembrane helix</keyword>
<keyword evidence="8 9" id="KW-0807">Transducer</keyword>
<dbReference type="PRINTS" id="PR00237">
    <property type="entry name" value="GPCRRHODOPSN"/>
</dbReference>
<dbReference type="Pfam" id="PF00001">
    <property type="entry name" value="7tm_1"/>
    <property type="match status" value="1"/>
</dbReference>
<dbReference type="Gene3D" id="1.20.1070.10">
    <property type="entry name" value="Rhodopsin 7-helix transmembrane proteins"/>
    <property type="match status" value="1"/>
</dbReference>
<keyword evidence="7 9" id="KW-0675">Receptor</keyword>
<name>A0AAN8JRC9_PATCE</name>
<organism evidence="12 13">
    <name type="scientific">Patella caerulea</name>
    <name type="common">Rayed Mediterranean limpet</name>
    <dbReference type="NCBI Taxonomy" id="87958"/>
    <lineage>
        <taxon>Eukaryota</taxon>
        <taxon>Metazoa</taxon>
        <taxon>Spiralia</taxon>
        <taxon>Lophotrochozoa</taxon>
        <taxon>Mollusca</taxon>
        <taxon>Gastropoda</taxon>
        <taxon>Patellogastropoda</taxon>
        <taxon>Patelloidea</taxon>
        <taxon>Patellidae</taxon>
        <taxon>Patella</taxon>
    </lineage>
</organism>
<evidence type="ECO:0000256" key="7">
    <source>
        <dbReference type="ARBA" id="ARBA00023170"/>
    </source>
</evidence>
<accession>A0AAN8JRC9</accession>
<proteinExistence type="inferred from homology"/>
<keyword evidence="6 10" id="KW-0472">Membrane</keyword>
<dbReference type="PROSITE" id="PS50262">
    <property type="entry name" value="G_PROTEIN_RECEP_F1_2"/>
    <property type="match status" value="1"/>
</dbReference>
<sequence length="374" mass="43459">MAEAEYSLLSLDFENMSTADILKNYKVYANFSQGFDETEFDILRDKRWQIGIILLYVIVIVFGFIGNLLVVIVIVRYKQLHTVTNIFIVNLALADIALCLFNLPFQLHYQLTDNWAFGRILCHVINPTFGVPVFVSSLSILAIAIDRFILIVYPFKNRMTNIQAMFLVVLITMVTVIVAIPLMVFTKLDIIDEPMIHLYKIYCVERWEEKSKRIYALSVFVLQFVIPLLLTTVFYSLICIVLKNRPIKKHETRRNRRTNKILISVVLTFTLCWLPWNIFGLVTEFFPKSIPLKYLRLTDLLIKIFAMSSACVNPFLYGWLNDNFRKEFGRLLGSGLKKIQMNGTYAEYSRTTGYNHTLELGTPTKKRIIIEDEE</sequence>
<dbReference type="PRINTS" id="PR01012">
    <property type="entry name" value="NRPEPTIDEYR"/>
</dbReference>
<reference evidence="12 13" key="1">
    <citation type="submission" date="2024-01" db="EMBL/GenBank/DDBJ databases">
        <title>The genome of the rayed Mediterranean limpet Patella caerulea (Linnaeus, 1758).</title>
        <authorList>
            <person name="Anh-Thu Weber A."/>
            <person name="Halstead-Nussloch G."/>
        </authorList>
    </citation>
    <scope>NUCLEOTIDE SEQUENCE [LARGE SCALE GENOMIC DNA]</scope>
    <source>
        <strain evidence="12">AATW-2023a</strain>
        <tissue evidence="12">Whole specimen</tissue>
    </source>
</reference>
<comment type="subcellular location">
    <subcellularLocation>
        <location evidence="1">Membrane</location>
        <topology evidence="1">Multi-pass membrane protein</topology>
    </subcellularLocation>
</comment>
<evidence type="ECO:0000256" key="10">
    <source>
        <dbReference type="SAM" id="Phobius"/>
    </source>
</evidence>
<dbReference type="SMART" id="SM01381">
    <property type="entry name" value="7TM_GPCR_Srsx"/>
    <property type="match status" value="1"/>
</dbReference>
<feature type="transmembrane region" description="Helical" evidence="10">
    <location>
        <begin position="165"/>
        <end position="185"/>
    </location>
</feature>
<dbReference type="PANTHER" id="PTHR24235:SF29">
    <property type="entry name" value="GH23382P"/>
    <property type="match status" value="1"/>
</dbReference>
<feature type="transmembrane region" description="Helical" evidence="10">
    <location>
        <begin position="87"/>
        <end position="109"/>
    </location>
</feature>
<dbReference type="PANTHER" id="PTHR24235">
    <property type="entry name" value="NEUROPEPTIDE Y RECEPTOR"/>
    <property type="match status" value="1"/>
</dbReference>
<keyword evidence="5 9" id="KW-0297">G-protein coupled receptor</keyword>
<evidence type="ECO:0000256" key="5">
    <source>
        <dbReference type="ARBA" id="ARBA00023040"/>
    </source>
</evidence>
<feature type="transmembrane region" description="Helical" evidence="10">
    <location>
        <begin position="50"/>
        <end position="75"/>
    </location>
</feature>
<dbReference type="Proteomes" id="UP001347796">
    <property type="component" value="Unassembled WGS sequence"/>
</dbReference>
<feature type="transmembrane region" description="Helical" evidence="10">
    <location>
        <begin position="214"/>
        <end position="240"/>
    </location>
</feature>
<gene>
    <name evidence="12" type="ORF">SNE40_010245</name>
</gene>
<feature type="transmembrane region" description="Helical" evidence="10">
    <location>
        <begin position="300"/>
        <end position="320"/>
    </location>
</feature>
<feature type="transmembrane region" description="Helical" evidence="10">
    <location>
        <begin position="261"/>
        <end position="280"/>
    </location>
</feature>